<proteinExistence type="predicted"/>
<dbReference type="Proteomes" id="UP000007305">
    <property type="component" value="Chromosome 10"/>
</dbReference>
<evidence type="ECO:0000313" key="2">
    <source>
        <dbReference type="EnsemblPlants" id="Zm00001eb429970_P001"/>
    </source>
</evidence>
<reference evidence="2" key="2">
    <citation type="submission" date="2019-07" db="EMBL/GenBank/DDBJ databases">
        <authorList>
            <person name="Seetharam A."/>
            <person name="Woodhouse M."/>
            <person name="Cannon E."/>
        </authorList>
    </citation>
    <scope>NUCLEOTIDE SEQUENCE [LARGE SCALE GENOMIC DNA]</scope>
    <source>
        <strain evidence="2">cv. B73</strain>
    </source>
</reference>
<dbReference type="AlphaFoldDB" id="A0A804RP72"/>
<feature type="signal peptide" evidence="1">
    <location>
        <begin position="1"/>
        <end position="26"/>
    </location>
</feature>
<name>A0A804RP72_MAIZE</name>
<dbReference type="InParanoid" id="A0A804RP72"/>
<keyword evidence="1" id="KW-0732">Signal</keyword>
<organism evidence="2 3">
    <name type="scientific">Zea mays</name>
    <name type="common">Maize</name>
    <dbReference type="NCBI Taxonomy" id="4577"/>
    <lineage>
        <taxon>Eukaryota</taxon>
        <taxon>Viridiplantae</taxon>
        <taxon>Streptophyta</taxon>
        <taxon>Embryophyta</taxon>
        <taxon>Tracheophyta</taxon>
        <taxon>Spermatophyta</taxon>
        <taxon>Magnoliopsida</taxon>
        <taxon>Liliopsida</taxon>
        <taxon>Poales</taxon>
        <taxon>Poaceae</taxon>
        <taxon>PACMAD clade</taxon>
        <taxon>Panicoideae</taxon>
        <taxon>Andropogonodae</taxon>
        <taxon>Andropogoneae</taxon>
        <taxon>Tripsacinae</taxon>
        <taxon>Zea</taxon>
    </lineage>
</organism>
<dbReference type="Gramene" id="Zm00001eb429970_T001">
    <property type="protein sequence ID" value="Zm00001eb429970_P001"/>
    <property type="gene ID" value="Zm00001eb429970"/>
</dbReference>
<accession>A0A804RP72</accession>
<sequence>MRTTASGRMLPVLVALAVTAAHHAAAVGPPKPRGQQTHLFETTVRIPDNGEVEEYNYRLLANVLGRSASRQTTTAPI</sequence>
<keyword evidence="3" id="KW-1185">Reference proteome</keyword>
<feature type="chain" id="PRO_5033044544" evidence="1">
    <location>
        <begin position="27"/>
        <end position="77"/>
    </location>
</feature>
<reference evidence="2" key="3">
    <citation type="submission" date="2021-05" db="UniProtKB">
        <authorList>
            <consortium name="EnsemblPlants"/>
        </authorList>
    </citation>
    <scope>IDENTIFICATION</scope>
    <source>
        <strain evidence="2">cv. B73</strain>
    </source>
</reference>
<evidence type="ECO:0000256" key="1">
    <source>
        <dbReference type="SAM" id="SignalP"/>
    </source>
</evidence>
<evidence type="ECO:0000313" key="3">
    <source>
        <dbReference type="Proteomes" id="UP000007305"/>
    </source>
</evidence>
<dbReference type="EnsemblPlants" id="Zm00001eb429970_T001">
    <property type="protein sequence ID" value="Zm00001eb429970_P001"/>
    <property type="gene ID" value="Zm00001eb429970"/>
</dbReference>
<protein>
    <submittedName>
        <fullName evidence="2">Uncharacterized protein</fullName>
    </submittedName>
</protein>
<reference evidence="3" key="1">
    <citation type="journal article" date="2009" name="Science">
        <title>The B73 maize genome: complexity, diversity, and dynamics.</title>
        <authorList>
            <person name="Schnable P.S."/>
            <person name="Ware D."/>
            <person name="Fulton R.S."/>
            <person name="Stein J.C."/>
            <person name="Wei F."/>
            <person name="Pasternak S."/>
            <person name="Liang C."/>
            <person name="Zhang J."/>
            <person name="Fulton L."/>
            <person name="Graves T.A."/>
            <person name="Minx P."/>
            <person name="Reily A.D."/>
            <person name="Courtney L."/>
            <person name="Kruchowski S.S."/>
            <person name="Tomlinson C."/>
            <person name="Strong C."/>
            <person name="Delehaunty K."/>
            <person name="Fronick C."/>
            <person name="Courtney B."/>
            <person name="Rock S.M."/>
            <person name="Belter E."/>
            <person name="Du F."/>
            <person name="Kim K."/>
            <person name="Abbott R.M."/>
            <person name="Cotton M."/>
            <person name="Levy A."/>
            <person name="Marchetto P."/>
            <person name="Ochoa K."/>
            <person name="Jackson S.M."/>
            <person name="Gillam B."/>
            <person name="Chen W."/>
            <person name="Yan L."/>
            <person name="Higginbotham J."/>
            <person name="Cardenas M."/>
            <person name="Waligorski J."/>
            <person name="Applebaum E."/>
            <person name="Phelps L."/>
            <person name="Falcone J."/>
            <person name="Kanchi K."/>
            <person name="Thane T."/>
            <person name="Scimone A."/>
            <person name="Thane N."/>
            <person name="Henke J."/>
            <person name="Wang T."/>
            <person name="Ruppert J."/>
            <person name="Shah N."/>
            <person name="Rotter K."/>
            <person name="Hodges J."/>
            <person name="Ingenthron E."/>
            <person name="Cordes M."/>
            <person name="Kohlberg S."/>
            <person name="Sgro J."/>
            <person name="Delgado B."/>
            <person name="Mead K."/>
            <person name="Chinwalla A."/>
            <person name="Leonard S."/>
            <person name="Crouse K."/>
            <person name="Collura K."/>
            <person name="Kudrna D."/>
            <person name="Currie J."/>
            <person name="He R."/>
            <person name="Angelova A."/>
            <person name="Rajasekar S."/>
            <person name="Mueller T."/>
            <person name="Lomeli R."/>
            <person name="Scara G."/>
            <person name="Ko A."/>
            <person name="Delaney K."/>
            <person name="Wissotski M."/>
            <person name="Lopez G."/>
            <person name="Campos D."/>
            <person name="Braidotti M."/>
            <person name="Ashley E."/>
            <person name="Golser W."/>
            <person name="Kim H."/>
            <person name="Lee S."/>
            <person name="Lin J."/>
            <person name="Dujmic Z."/>
            <person name="Kim W."/>
            <person name="Talag J."/>
            <person name="Zuccolo A."/>
            <person name="Fan C."/>
            <person name="Sebastian A."/>
            <person name="Kramer M."/>
            <person name="Spiegel L."/>
            <person name="Nascimento L."/>
            <person name="Zutavern T."/>
            <person name="Miller B."/>
            <person name="Ambroise C."/>
            <person name="Muller S."/>
            <person name="Spooner W."/>
            <person name="Narechania A."/>
            <person name="Ren L."/>
            <person name="Wei S."/>
            <person name="Kumari S."/>
            <person name="Faga B."/>
            <person name="Levy M.J."/>
            <person name="McMahan L."/>
            <person name="Van Buren P."/>
            <person name="Vaughn M.W."/>
            <person name="Ying K."/>
            <person name="Yeh C.-T."/>
            <person name="Emrich S.J."/>
            <person name="Jia Y."/>
            <person name="Kalyanaraman A."/>
            <person name="Hsia A.-P."/>
            <person name="Barbazuk W.B."/>
            <person name="Baucom R.S."/>
            <person name="Brutnell T.P."/>
            <person name="Carpita N.C."/>
            <person name="Chaparro C."/>
            <person name="Chia J.-M."/>
            <person name="Deragon J.-M."/>
            <person name="Estill J.C."/>
            <person name="Fu Y."/>
            <person name="Jeddeloh J.A."/>
            <person name="Han Y."/>
            <person name="Lee H."/>
            <person name="Li P."/>
            <person name="Lisch D.R."/>
            <person name="Liu S."/>
            <person name="Liu Z."/>
            <person name="Nagel D.H."/>
            <person name="McCann M.C."/>
            <person name="SanMiguel P."/>
            <person name="Myers A.M."/>
            <person name="Nettleton D."/>
            <person name="Nguyen J."/>
            <person name="Penning B.W."/>
            <person name="Ponnala L."/>
            <person name="Schneider K.L."/>
            <person name="Schwartz D.C."/>
            <person name="Sharma A."/>
            <person name="Soderlund C."/>
            <person name="Springer N.M."/>
            <person name="Sun Q."/>
            <person name="Wang H."/>
            <person name="Waterman M."/>
            <person name="Westerman R."/>
            <person name="Wolfgruber T.K."/>
            <person name="Yang L."/>
            <person name="Yu Y."/>
            <person name="Zhang L."/>
            <person name="Zhou S."/>
            <person name="Zhu Q."/>
            <person name="Bennetzen J.L."/>
            <person name="Dawe R.K."/>
            <person name="Jiang J."/>
            <person name="Jiang N."/>
            <person name="Presting G.G."/>
            <person name="Wessler S.R."/>
            <person name="Aluru S."/>
            <person name="Martienssen R.A."/>
            <person name="Clifton S.W."/>
            <person name="McCombie W.R."/>
            <person name="Wing R.A."/>
            <person name="Wilson R.K."/>
        </authorList>
    </citation>
    <scope>NUCLEOTIDE SEQUENCE [LARGE SCALE GENOMIC DNA]</scope>
    <source>
        <strain evidence="3">cv. B73</strain>
    </source>
</reference>